<dbReference type="NCBIfam" id="TIGR03124">
    <property type="entry name" value="citrate_citX"/>
    <property type="match status" value="1"/>
</dbReference>
<dbReference type="AlphaFoldDB" id="A0A1T5JAD8"/>
<evidence type="ECO:0000256" key="2">
    <source>
        <dbReference type="ARBA" id="ARBA00022679"/>
    </source>
</evidence>
<dbReference type="GO" id="GO:0051191">
    <property type="term" value="P:prosthetic group biosynthetic process"/>
    <property type="evidence" value="ECO:0007669"/>
    <property type="project" value="InterPro"/>
</dbReference>
<dbReference type="GO" id="GO:0050519">
    <property type="term" value="F:holo-citrate lyase synthase activity"/>
    <property type="evidence" value="ECO:0007669"/>
    <property type="project" value="UniProtKB-EC"/>
</dbReference>
<dbReference type="OrthoDB" id="3196716at2"/>
<gene>
    <name evidence="5" type="ORF">SAMN02194393_01038</name>
</gene>
<name>A0A1T5JAD8_9FIRM</name>
<dbReference type="Pfam" id="PF03802">
    <property type="entry name" value="CitX"/>
    <property type="match status" value="1"/>
</dbReference>
<keyword evidence="2" id="KW-0808">Transferase</keyword>
<dbReference type="Proteomes" id="UP000190285">
    <property type="component" value="Unassembled WGS sequence"/>
</dbReference>
<proteinExistence type="predicted"/>
<protein>
    <recommendedName>
        <fullName evidence="1">citrate lyase holo-[acyl-carrier protein] synthase</fullName>
        <ecNumber evidence="1">2.7.7.61</ecNumber>
    </recommendedName>
</protein>
<dbReference type="InterPro" id="IPR005551">
    <property type="entry name" value="CitX"/>
</dbReference>
<evidence type="ECO:0000313" key="5">
    <source>
        <dbReference type="EMBL" id="SKC48375.1"/>
    </source>
</evidence>
<dbReference type="RefSeq" id="WP_079489874.1">
    <property type="nucleotide sequence ID" value="NZ_FUZT01000002.1"/>
</dbReference>
<keyword evidence="3" id="KW-0548">Nucleotidyltransferase</keyword>
<sequence>MFANKNIEIILRDRERRVIYQKKLIKEYKNTLITFKLNIPGPKKDSLLYRKIFNNGLKLLKATMKEYRIPIIFQSLSFKNTGPEAFLVVKAKAHNMKKLCVNIEEKDGLGRIYDFDVFDSSGNSIGRKLIGIPERKCFLCDKYVWLCARSRAHSLEEMLEYIEVTAKAYFK</sequence>
<evidence type="ECO:0000313" key="6">
    <source>
        <dbReference type="Proteomes" id="UP000190285"/>
    </source>
</evidence>
<dbReference type="EMBL" id="FUZT01000002">
    <property type="protein sequence ID" value="SKC48375.1"/>
    <property type="molecule type" value="Genomic_DNA"/>
</dbReference>
<organism evidence="5 6">
    <name type="scientific">Maledivibacter halophilus</name>
    <dbReference type="NCBI Taxonomy" id="36842"/>
    <lineage>
        <taxon>Bacteria</taxon>
        <taxon>Bacillati</taxon>
        <taxon>Bacillota</taxon>
        <taxon>Clostridia</taxon>
        <taxon>Peptostreptococcales</taxon>
        <taxon>Caminicellaceae</taxon>
        <taxon>Maledivibacter</taxon>
    </lineage>
</organism>
<reference evidence="6" key="1">
    <citation type="submission" date="2017-02" db="EMBL/GenBank/DDBJ databases">
        <authorList>
            <person name="Varghese N."/>
            <person name="Submissions S."/>
        </authorList>
    </citation>
    <scope>NUCLEOTIDE SEQUENCE [LARGE SCALE GENOMIC DNA]</scope>
    <source>
        <strain evidence="6">M1</strain>
    </source>
</reference>
<keyword evidence="6" id="KW-1185">Reference proteome</keyword>
<evidence type="ECO:0000256" key="4">
    <source>
        <dbReference type="ARBA" id="ARBA00048574"/>
    </source>
</evidence>
<comment type="catalytic activity">
    <reaction evidence="4">
        <text>apo-[citrate lyase ACP] + 2'-(5''-triphospho-alpha-D-ribosyl)-3'-dephospho-CoA = holo-[citrate lyase ACP] + diphosphate</text>
        <dbReference type="Rhea" id="RHEA:16333"/>
        <dbReference type="Rhea" id="RHEA-COMP:10157"/>
        <dbReference type="Rhea" id="RHEA-COMP:10158"/>
        <dbReference type="ChEBI" id="CHEBI:29999"/>
        <dbReference type="ChEBI" id="CHEBI:33019"/>
        <dbReference type="ChEBI" id="CHEBI:61378"/>
        <dbReference type="ChEBI" id="CHEBI:82683"/>
        <dbReference type="EC" id="2.7.7.61"/>
    </reaction>
</comment>
<evidence type="ECO:0000256" key="3">
    <source>
        <dbReference type="ARBA" id="ARBA00022695"/>
    </source>
</evidence>
<dbReference type="EC" id="2.7.7.61" evidence="1"/>
<evidence type="ECO:0000256" key="1">
    <source>
        <dbReference type="ARBA" id="ARBA00012524"/>
    </source>
</evidence>
<dbReference type="STRING" id="36842.SAMN02194393_01038"/>
<accession>A0A1T5JAD8</accession>